<feature type="domain" description="FlgD/Vpr Ig-like" evidence="7">
    <location>
        <begin position="109"/>
        <end position="184"/>
    </location>
</feature>
<accession>A0ABV8ULP9</accession>
<evidence type="ECO:0000256" key="6">
    <source>
        <dbReference type="SAM" id="MobiDB-lite"/>
    </source>
</evidence>
<dbReference type="Pfam" id="PF13861">
    <property type="entry name" value="FLgD_tudor"/>
    <property type="match status" value="1"/>
</dbReference>
<evidence type="ECO:0000313" key="9">
    <source>
        <dbReference type="EMBL" id="MFC4351526.1"/>
    </source>
</evidence>
<reference evidence="10" key="1">
    <citation type="journal article" date="2019" name="Int. J. Syst. Evol. Microbiol.">
        <title>The Global Catalogue of Microorganisms (GCM) 10K type strain sequencing project: providing services to taxonomists for standard genome sequencing and annotation.</title>
        <authorList>
            <consortium name="The Broad Institute Genomics Platform"/>
            <consortium name="The Broad Institute Genome Sequencing Center for Infectious Disease"/>
            <person name="Wu L."/>
            <person name="Ma J."/>
        </authorList>
    </citation>
    <scope>NUCLEOTIDE SEQUENCE [LARGE SCALE GENOMIC DNA]</scope>
    <source>
        <strain evidence="10">CECT 8472</strain>
    </source>
</reference>
<evidence type="ECO:0000256" key="4">
    <source>
        <dbReference type="ARBA" id="ARBA00024746"/>
    </source>
</evidence>
<dbReference type="Pfam" id="PF03963">
    <property type="entry name" value="FlgD"/>
    <property type="match status" value="1"/>
</dbReference>
<keyword evidence="9" id="KW-0969">Cilium</keyword>
<keyword evidence="9" id="KW-0966">Cell projection</keyword>
<dbReference type="InterPro" id="IPR025963">
    <property type="entry name" value="FLgD_Tudor"/>
</dbReference>
<feature type="compositionally biased region" description="Low complexity" evidence="6">
    <location>
        <begin position="8"/>
        <end position="25"/>
    </location>
</feature>
<evidence type="ECO:0000259" key="8">
    <source>
        <dbReference type="Pfam" id="PF13861"/>
    </source>
</evidence>
<keyword evidence="9" id="KW-0282">Flagellum</keyword>
<dbReference type="Gene3D" id="2.30.30.910">
    <property type="match status" value="1"/>
</dbReference>
<evidence type="ECO:0000256" key="1">
    <source>
        <dbReference type="ARBA" id="ARBA00010577"/>
    </source>
</evidence>
<evidence type="ECO:0000313" key="10">
    <source>
        <dbReference type="Proteomes" id="UP001595799"/>
    </source>
</evidence>
<comment type="function">
    <text evidence="4 5">Required for flagellar hook formation. May act as a scaffolding protein.</text>
</comment>
<keyword evidence="3 5" id="KW-1005">Bacterial flagellum biogenesis</keyword>
<organism evidence="9 10">
    <name type="scientific">Fodinicurvata halophila</name>
    <dbReference type="NCBI Taxonomy" id="1419723"/>
    <lineage>
        <taxon>Bacteria</taxon>
        <taxon>Pseudomonadati</taxon>
        <taxon>Pseudomonadota</taxon>
        <taxon>Alphaproteobacteria</taxon>
        <taxon>Rhodospirillales</taxon>
        <taxon>Rhodovibrionaceae</taxon>
        <taxon>Fodinicurvata</taxon>
    </lineage>
</organism>
<sequence length="236" mass="25087">MDIASLMNSQAAQGSQGSGNQTSGSRFGGGESLDETFDNFLKMLTTQMQNQDPLEPMKTEKFTEQLVGFAGVEQQISSNKNLEKLIELQGYNQMGAAVNMIGKHIEADGDKLQLENGMALGAYDLGKKAESADIRIQNSSGQIVRTISGETQGGRHEFVWDGRNDAGNQVPPGTYSYAVMAKDADGNPISSSTSTIGRVDGIETEDGRAILKVGNAEVGLSQVKKVHDIPSPSGEG</sequence>
<dbReference type="Proteomes" id="UP001595799">
    <property type="component" value="Unassembled WGS sequence"/>
</dbReference>
<name>A0ABV8ULP9_9PROT</name>
<gene>
    <name evidence="9" type="ORF">ACFOW6_08240</name>
</gene>
<protein>
    <recommendedName>
        <fullName evidence="2 5">Basal-body rod modification protein FlgD</fullName>
    </recommendedName>
</protein>
<dbReference type="Gene3D" id="2.60.40.4070">
    <property type="match status" value="1"/>
</dbReference>
<feature type="region of interest" description="Disordered" evidence="6">
    <location>
        <begin position="1"/>
        <end position="31"/>
    </location>
</feature>
<dbReference type="Pfam" id="PF13860">
    <property type="entry name" value="FlgD_ig"/>
    <property type="match status" value="1"/>
</dbReference>
<comment type="similarity">
    <text evidence="1 5">Belongs to the FlgD family.</text>
</comment>
<feature type="domain" description="FlgD Tudor-like" evidence="8">
    <location>
        <begin position="92"/>
        <end position="224"/>
    </location>
</feature>
<dbReference type="RefSeq" id="WP_382421855.1">
    <property type="nucleotide sequence ID" value="NZ_JBHSCW010000003.1"/>
</dbReference>
<dbReference type="InterPro" id="IPR005648">
    <property type="entry name" value="FlgD"/>
</dbReference>
<evidence type="ECO:0000259" key="7">
    <source>
        <dbReference type="Pfam" id="PF13860"/>
    </source>
</evidence>
<proteinExistence type="inferred from homology"/>
<evidence type="ECO:0000256" key="2">
    <source>
        <dbReference type="ARBA" id="ARBA00016013"/>
    </source>
</evidence>
<dbReference type="EMBL" id="JBHSCW010000003">
    <property type="protein sequence ID" value="MFC4351526.1"/>
    <property type="molecule type" value="Genomic_DNA"/>
</dbReference>
<keyword evidence="10" id="KW-1185">Reference proteome</keyword>
<evidence type="ECO:0000256" key="3">
    <source>
        <dbReference type="ARBA" id="ARBA00022795"/>
    </source>
</evidence>
<dbReference type="InterPro" id="IPR025965">
    <property type="entry name" value="FlgD/Vpr_Ig-like"/>
</dbReference>
<comment type="caution">
    <text evidence="9">The sequence shown here is derived from an EMBL/GenBank/DDBJ whole genome shotgun (WGS) entry which is preliminary data.</text>
</comment>
<evidence type="ECO:0000256" key="5">
    <source>
        <dbReference type="RuleBase" id="RU362076"/>
    </source>
</evidence>